<dbReference type="GO" id="GO:0008360">
    <property type="term" value="P:regulation of cell shape"/>
    <property type="evidence" value="ECO:0007669"/>
    <property type="project" value="UniProtKB-KW"/>
</dbReference>
<comment type="caution">
    <text evidence="13">The sequence shown here is derived from an EMBL/GenBank/DDBJ whole genome shotgun (WGS) entry which is preliminary data.</text>
</comment>
<name>A0A8X7W2L1_BRACI</name>
<dbReference type="PANTHER" id="PTHR21015">
    <property type="entry name" value="UDP-N-ACETYLGLUCOSAMINE--N-ACETYLMURAMYL-(PENTAPEPTIDE) PYROPHOSPHORYL-UNDECAPRENOL N-ACETYLGLUCOSAMINE TRANSFERASE 1"/>
    <property type="match status" value="1"/>
</dbReference>
<dbReference type="PANTHER" id="PTHR21015:SF22">
    <property type="entry name" value="GLYCOSYLTRANSFERASE"/>
    <property type="match status" value="1"/>
</dbReference>
<dbReference type="Pfam" id="PF00561">
    <property type="entry name" value="Abhydrolase_1"/>
    <property type="match status" value="1"/>
</dbReference>
<accession>A0A8X7W2L1</accession>
<evidence type="ECO:0000313" key="14">
    <source>
        <dbReference type="Proteomes" id="UP000886595"/>
    </source>
</evidence>
<reference evidence="13 14" key="1">
    <citation type="submission" date="2020-02" db="EMBL/GenBank/DDBJ databases">
        <authorList>
            <person name="Ma Q."/>
            <person name="Huang Y."/>
            <person name="Song X."/>
            <person name="Pei D."/>
        </authorList>
    </citation>
    <scope>NUCLEOTIDE SEQUENCE [LARGE SCALE GENOMIC DNA]</scope>
    <source>
        <strain evidence="13">Sxm20200214</strain>
        <tissue evidence="13">Leaf</tissue>
    </source>
</reference>
<keyword evidence="2" id="KW-0132">Cell division</keyword>
<dbReference type="OrthoDB" id="9974421at2759"/>
<dbReference type="GO" id="GO:0005975">
    <property type="term" value="P:carbohydrate metabolic process"/>
    <property type="evidence" value="ECO:0007669"/>
    <property type="project" value="InterPro"/>
</dbReference>
<keyword evidence="3" id="KW-0328">Glycosyltransferase</keyword>
<sequence length="896" mass="97798">MAIPSFLSQTLPFYPPIRLAPTRLTLSSSTVCCLSVERINHASTIKNDEDISGGLRVVISAGGTAGHISSALAIGDELKSADPLAQILFIGFPNSMESTTVPSAGFDFSAISTVGYSSSRPFLCFASFLRFPLLLIKSTFESYRLLREFRPQIVVGTGGHASFPVCFAAAIMRLKLVIQEQDSIPGTTNWILSLFADTIFTPFNCTVTNLPKRAAAKCVVYGNPIRQALRRYVSKGAARVSFFGQWAGAVSDAKVVLVLSGSLGANAINIALLNCYLRLLSEHENWFFVWQTGVEAFDEMDSLVRSHPRLFLSPFLRTISVAYAAADLVISRAGAMTCSEIMALGKPSILIPSPHTDEGDQERSASLMADIVGSKVITEEELDTITLRAAIEEILGNEELMTEMSERALRAGKPEAALDVAKHIISIVKPEDNCSVPATSSDSRAWWSMDALRVQLSSGSLTSSVVGSSLLSQPRLPFSSLQLGRVGSSQAAGSVSASETCTADELHYVPVPNSDWRAALWRYLPSPKAPKRKHPLLLLSGIASNAFTYDLSRECSFARSMSGSGFDTWILELRGAGLSSLSADTDLESRKDDQRIVSDLLENLINVSERMENVLDEGFKILGLQDRLSKRVGVFKQRLELIPRYNWDFDNYLEEDIPSAMEYVRTQTKPEDGKLLAIGHSMGGMLLYAMLSRCGFKGVDSGLASVTTIASTFDYSSSGTLLKYLLPVKEPAQALNVSALPIDTMLEMAHPLICRPPYALSWLTTNISAPQMMDPEVIEKLVLNSLCPVPAKLLYQLATSVDKGGLRDRTGSFYYKDHIGKTNVPILALAGDWDIVCPPDAVYETVKLIPEHQATFKVFGSPGGPHYGHQDMISGRTARSEIYPLVIQFLQRHDQS</sequence>
<dbReference type="InterPro" id="IPR004276">
    <property type="entry name" value="GlycoTrans_28_N"/>
</dbReference>
<dbReference type="Pfam" id="PF03033">
    <property type="entry name" value="Glyco_transf_28"/>
    <property type="match status" value="1"/>
</dbReference>
<proteinExistence type="inferred from homology"/>
<feature type="domain" description="Glycosyltransferase family 28 N-terminal" evidence="11">
    <location>
        <begin position="57"/>
        <end position="200"/>
    </location>
</feature>
<evidence type="ECO:0000313" key="13">
    <source>
        <dbReference type="EMBL" id="KAG2321866.1"/>
    </source>
</evidence>
<dbReference type="InterPro" id="IPR029058">
    <property type="entry name" value="AB_hydrolase_fold"/>
</dbReference>
<dbReference type="GO" id="GO:0050511">
    <property type="term" value="F:undecaprenyldiphospho-muramoylpentapeptide beta-N-acetylglucosaminyltransferase activity"/>
    <property type="evidence" value="ECO:0007669"/>
    <property type="project" value="InterPro"/>
</dbReference>
<dbReference type="InterPro" id="IPR006009">
    <property type="entry name" value="GlcNAc_MurG"/>
</dbReference>
<evidence type="ECO:0000259" key="11">
    <source>
        <dbReference type="Pfam" id="PF03033"/>
    </source>
</evidence>
<evidence type="ECO:0000256" key="9">
    <source>
        <dbReference type="ARBA" id="ARBA00023316"/>
    </source>
</evidence>
<evidence type="ECO:0000259" key="10">
    <source>
        <dbReference type="Pfam" id="PF00561"/>
    </source>
</evidence>
<dbReference type="InterPro" id="IPR007235">
    <property type="entry name" value="Glyco_trans_28_C"/>
</dbReference>
<feature type="domain" description="AB hydrolase-1" evidence="10">
    <location>
        <begin position="535"/>
        <end position="855"/>
    </location>
</feature>
<evidence type="ECO:0000256" key="6">
    <source>
        <dbReference type="ARBA" id="ARBA00022984"/>
    </source>
</evidence>
<protein>
    <submittedName>
        <fullName evidence="13">Uncharacterized protein</fullName>
    </submittedName>
</protein>
<keyword evidence="7" id="KW-0472">Membrane</keyword>
<evidence type="ECO:0000256" key="5">
    <source>
        <dbReference type="ARBA" id="ARBA00022960"/>
    </source>
</evidence>
<dbReference type="Pfam" id="PF04101">
    <property type="entry name" value="Glyco_tran_28_C"/>
    <property type="match status" value="1"/>
</dbReference>
<evidence type="ECO:0000256" key="7">
    <source>
        <dbReference type="ARBA" id="ARBA00023136"/>
    </source>
</evidence>
<keyword evidence="1" id="KW-1003">Cell membrane</keyword>
<dbReference type="GO" id="GO:0071555">
    <property type="term" value="P:cell wall organization"/>
    <property type="evidence" value="ECO:0007669"/>
    <property type="project" value="UniProtKB-KW"/>
</dbReference>
<evidence type="ECO:0000259" key="12">
    <source>
        <dbReference type="Pfam" id="PF04101"/>
    </source>
</evidence>
<dbReference type="Gene3D" id="3.40.50.2000">
    <property type="entry name" value="Glycogen Phosphorylase B"/>
    <property type="match status" value="2"/>
</dbReference>
<dbReference type="EMBL" id="JAAMPC010000003">
    <property type="protein sequence ID" value="KAG2321866.1"/>
    <property type="molecule type" value="Genomic_DNA"/>
</dbReference>
<dbReference type="SUPFAM" id="SSF53474">
    <property type="entry name" value="alpha/beta-Hydrolases"/>
    <property type="match status" value="1"/>
</dbReference>
<evidence type="ECO:0000256" key="4">
    <source>
        <dbReference type="ARBA" id="ARBA00022679"/>
    </source>
</evidence>
<keyword evidence="9" id="KW-0961">Cell wall biogenesis/degradation</keyword>
<keyword evidence="8" id="KW-0131">Cell cycle</keyword>
<keyword evidence="5" id="KW-0133">Cell shape</keyword>
<dbReference type="AlphaFoldDB" id="A0A8X7W2L1"/>
<feature type="domain" description="Glycosyl transferase family 28 C-terminal" evidence="12">
    <location>
        <begin position="255"/>
        <end position="416"/>
    </location>
</feature>
<evidence type="ECO:0000256" key="1">
    <source>
        <dbReference type="ARBA" id="ARBA00022475"/>
    </source>
</evidence>
<dbReference type="Proteomes" id="UP000886595">
    <property type="component" value="Unassembled WGS sequence"/>
</dbReference>
<dbReference type="HAMAP" id="MF_00033">
    <property type="entry name" value="MurG"/>
    <property type="match status" value="1"/>
</dbReference>
<gene>
    <name evidence="13" type="ORF">Bca52824_015079</name>
</gene>
<dbReference type="Gene3D" id="3.40.50.1820">
    <property type="entry name" value="alpha/beta hydrolase"/>
    <property type="match status" value="1"/>
</dbReference>
<dbReference type="GO" id="GO:0051301">
    <property type="term" value="P:cell division"/>
    <property type="evidence" value="ECO:0007669"/>
    <property type="project" value="UniProtKB-KW"/>
</dbReference>
<evidence type="ECO:0000256" key="2">
    <source>
        <dbReference type="ARBA" id="ARBA00022618"/>
    </source>
</evidence>
<evidence type="ECO:0000256" key="3">
    <source>
        <dbReference type="ARBA" id="ARBA00022676"/>
    </source>
</evidence>
<dbReference type="SUPFAM" id="SSF53756">
    <property type="entry name" value="UDP-Glycosyltransferase/glycogen phosphorylase"/>
    <property type="match status" value="1"/>
</dbReference>
<organism evidence="13 14">
    <name type="scientific">Brassica carinata</name>
    <name type="common">Ethiopian mustard</name>
    <name type="synonym">Abyssinian cabbage</name>
    <dbReference type="NCBI Taxonomy" id="52824"/>
    <lineage>
        <taxon>Eukaryota</taxon>
        <taxon>Viridiplantae</taxon>
        <taxon>Streptophyta</taxon>
        <taxon>Embryophyta</taxon>
        <taxon>Tracheophyta</taxon>
        <taxon>Spermatophyta</taxon>
        <taxon>Magnoliopsida</taxon>
        <taxon>eudicotyledons</taxon>
        <taxon>Gunneridae</taxon>
        <taxon>Pentapetalae</taxon>
        <taxon>rosids</taxon>
        <taxon>malvids</taxon>
        <taxon>Brassicales</taxon>
        <taxon>Brassicaceae</taxon>
        <taxon>Brassiceae</taxon>
        <taxon>Brassica</taxon>
    </lineage>
</organism>
<keyword evidence="6" id="KW-0573">Peptidoglycan synthesis</keyword>
<dbReference type="CDD" id="cd03785">
    <property type="entry name" value="GT28_MurG"/>
    <property type="match status" value="1"/>
</dbReference>
<keyword evidence="4" id="KW-0808">Transferase</keyword>
<keyword evidence="14" id="KW-1185">Reference proteome</keyword>
<evidence type="ECO:0000256" key="8">
    <source>
        <dbReference type="ARBA" id="ARBA00023306"/>
    </source>
</evidence>
<dbReference type="InterPro" id="IPR000073">
    <property type="entry name" value="AB_hydrolase_1"/>
</dbReference>